<dbReference type="CDD" id="cd03801">
    <property type="entry name" value="GT4_PimA-like"/>
    <property type="match status" value="1"/>
</dbReference>
<keyword evidence="1" id="KW-0328">Glycosyltransferase</keyword>
<dbReference type="PANTHER" id="PTHR12526">
    <property type="entry name" value="GLYCOSYLTRANSFERASE"/>
    <property type="match status" value="1"/>
</dbReference>
<dbReference type="Gene3D" id="3.40.50.2000">
    <property type="entry name" value="Glycogen Phosphorylase B"/>
    <property type="match status" value="4"/>
</dbReference>
<evidence type="ECO:0000313" key="3">
    <source>
        <dbReference type="EMBL" id="AWB48765.1"/>
    </source>
</evidence>
<dbReference type="SUPFAM" id="SSF53756">
    <property type="entry name" value="UDP-Glycosyltransferase/glycogen phosphorylase"/>
    <property type="match status" value="1"/>
</dbReference>
<organism evidence="3 4">
    <name type="scientific">Paragemmobacter aquarius</name>
    <dbReference type="NCBI Taxonomy" id="2169400"/>
    <lineage>
        <taxon>Bacteria</taxon>
        <taxon>Pseudomonadati</taxon>
        <taxon>Pseudomonadota</taxon>
        <taxon>Alphaproteobacteria</taxon>
        <taxon>Rhodobacterales</taxon>
        <taxon>Paracoccaceae</taxon>
        <taxon>Paragemmobacter</taxon>
    </lineage>
</organism>
<dbReference type="EMBL" id="CP028918">
    <property type="protein sequence ID" value="AWB48765.1"/>
    <property type="molecule type" value="Genomic_DNA"/>
</dbReference>
<sequence>MAVNPDAMAVDEAKGQGMTEDRNAAIWFAPDGFDPAKGVNGRRMAGESFIRGFFRHAVVNEVVGLTHGLGDGAAFEKLAAECGVRAPVRTVRLEDARSIAPVGTVYFSGPNYAPEAWRRELWGATRYSICGVTHTISTKAVMEGFWHLRAAPQMEWDAVICTSRAVKSAVLTQLDLIDAHLARRFGGRVPPRPQLPVLPLGIDCADFASDPAAGAALRDRLGIAATDVVAVIVARMSPHEKFDPLPVFRALQLAQEGTGQKLHLLLYGNFPDSYSERVFRSAAPKLMPDVGFHHLAHQDAALRRAALSAGQMFLFPIDNLQESFGLAPVEGMAAGLPVVASDWDGIRDTVDDASGFRIPTLAGRAEHSTLYGLRHAGGTDSYMQYLSQNSALTVIDIGAMARAVRDLMQNPDLRARMGAAGLARARGMFDWAAVIPQMQDLFAELSAIRRAANAATHPPVSPHHLPVAPSPMVIFDSFPTAHLPRDDARRYAARPSAVTVEEAWRLRDYTKTGREFEPLTLIVRVQQALAAAGGAGTTAAELAVATKIPVIRVERGLLWLLKYDFIGQAQ</sequence>
<evidence type="ECO:0000256" key="1">
    <source>
        <dbReference type="ARBA" id="ARBA00022676"/>
    </source>
</evidence>
<dbReference type="Proteomes" id="UP000244496">
    <property type="component" value="Chromosome"/>
</dbReference>
<proteinExistence type="predicted"/>
<evidence type="ECO:0008006" key="5">
    <source>
        <dbReference type="Google" id="ProtNLM"/>
    </source>
</evidence>
<gene>
    <name evidence="3" type="ORF">HYN69_09800</name>
</gene>
<evidence type="ECO:0000256" key="2">
    <source>
        <dbReference type="ARBA" id="ARBA00022679"/>
    </source>
</evidence>
<keyword evidence="4" id="KW-1185">Reference proteome</keyword>
<keyword evidence="2" id="KW-0808">Transferase</keyword>
<name>A0A2S0ULT0_9RHOB</name>
<evidence type="ECO:0000313" key="4">
    <source>
        <dbReference type="Proteomes" id="UP000244496"/>
    </source>
</evidence>
<protein>
    <recommendedName>
        <fullName evidence="5">Glycosyl transferases group 1</fullName>
    </recommendedName>
</protein>
<dbReference type="PANTHER" id="PTHR12526:SF510">
    <property type="entry name" value="D-INOSITOL 3-PHOSPHATE GLYCOSYLTRANSFERASE"/>
    <property type="match status" value="1"/>
</dbReference>
<dbReference type="Pfam" id="PF13692">
    <property type="entry name" value="Glyco_trans_1_4"/>
    <property type="match status" value="1"/>
</dbReference>
<dbReference type="KEGG" id="geh:HYN69_09800"/>
<dbReference type="GO" id="GO:0016757">
    <property type="term" value="F:glycosyltransferase activity"/>
    <property type="evidence" value="ECO:0007669"/>
    <property type="project" value="UniProtKB-KW"/>
</dbReference>
<dbReference type="AlphaFoldDB" id="A0A2S0ULT0"/>
<reference evidence="3 4" key="1">
    <citation type="submission" date="2018-04" db="EMBL/GenBank/DDBJ databases">
        <title>Genome sequencing of Gemmobacter.</title>
        <authorList>
            <person name="Yi H."/>
            <person name="Baek M.-G."/>
        </authorList>
    </citation>
    <scope>NUCLEOTIDE SEQUENCE [LARGE SCALE GENOMIC DNA]</scope>
    <source>
        <strain evidence="3 4">HYN0069</strain>
    </source>
</reference>
<accession>A0A2S0ULT0</accession>